<protein>
    <submittedName>
        <fullName evidence="2">Uncharacterized protein</fullName>
    </submittedName>
</protein>
<feature type="transmembrane region" description="Helical" evidence="1">
    <location>
        <begin position="52"/>
        <end position="79"/>
    </location>
</feature>
<evidence type="ECO:0000313" key="2">
    <source>
        <dbReference type="EMBL" id="NIE49845.1"/>
    </source>
</evidence>
<sequence>MYSNHIKTSRLWLCLRKTTLLHCFSSYVASLGKHTLKQDLALQKVVSLPDEWSWHSCLILLHGLTFAAVVLLYSCYAFVEIREKNNAFNIKTPSICPKFIICIFLINIYMLHGKLCYIGSFIIYLFE</sequence>
<dbReference type="EMBL" id="GIKN01007572">
    <property type="protein sequence ID" value="NIE49845.1"/>
    <property type="molecule type" value="Transcribed_RNA"/>
</dbReference>
<evidence type="ECO:0000256" key="1">
    <source>
        <dbReference type="SAM" id="Phobius"/>
    </source>
</evidence>
<keyword evidence="1" id="KW-0812">Transmembrane</keyword>
<name>A0A6G5AFS2_RHIMP</name>
<dbReference type="AlphaFoldDB" id="A0A6G5AFS2"/>
<proteinExistence type="predicted"/>
<keyword evidence="1" id="KW-1133">Transmembrane helix</keyword>
<keyword evidence="1" id="KW-0472">Membrane</keyword>
<accession>A0A6G5AFS2</accession>
<reference evidence="2" key="1">
    <citation type="submission" date="2020-03" db="EMBL/GenBank/DDBJ databases">
        <title>A transcriptome and proteome of the tick Rhipicephalus microplus shaped by the genetic composition of its hosts and developmental stage.</title>
        <authorList>
            <person name="Garcia G.R."/>
            <person name="Ribeiro J.M.C."/>
            <person name="Maruyama S.R."/>
            <person name="Gardinasse L.G."/>
            <person name="Nelson K."/>
            <person name="Ferreira B.R."/>
            <person name="Andrade T.G."/>
            <person name="Santos I.K.F.M."/>
        </authorList>
    </citation>
    <scope>NUCLEOTIDE SEQUENCE</scope>
    <source>
        <strain evidence="2">NSGR</strain>
        <tissue evidence="2">Salivary glands</tissue>
    </source>
</reference>
<feature type="transmembrane region" description="Helical" evidence="1">
    <location>
        <begin position="99"/>
        <end position="126"/>
    </location>
</feature>
<organism evidence="2">
    <name type="scientific">Rhipicephalus microplus</name>
    <name type="common">Cattle tick</name>
    <name type="synonym">Boophilus microplus</name>
    <dbReference type="NCBI Taxonomy" id="6941"/>
    <lineage>
        <taxon>Eukaryota</taxon>
        <taxon>Metazoa</taxon>
        <taxon>Ecdysozoa</taxon>
        <taxon>Arthropoda</taxon>
        <taxon>Chelicerata</taxon>
        <taxon>Arachnida</taxon>
        <taxon>Acari</taxon>
        <taxon>Parasitiformes</taxon>
        <taxon>Ixodida</taxon>
        <taxon>Ixodoidea</taxon>
        <taxon>Ixodidae</taxon>
        <taxon>Rhipicephalinae</taxon>
        <taxon>Rhipicephalus</taxon>
        <taxon>Boophilus</taxon>
    </lineage>
</organism>